<dbReference type="NCBIfam" id="TIGR01845">
    <property type="entry name" value="outer_NodT"/>
    <property type="match status" value="1"/>
</dbReference>
<dbReference type="Pfam" id="PF02321">
    <property type="entry name" value="OEP"/>
    <property type="match status" value="2"/>
</dbReference>
<reference evidence="3 4" key="1">
    <citation type="submission" date="2023-09" db="EMBL/GenBank/DDBJ databases">
        <authorList>
            <person name="Rey-Velasco X."/>
        </authorList>
    </citation>
    <scope>NUCLEOTIDE SEQUENCE [LARGE SCALE GENOMIC DNA]</scope>
    <source>
        <strain evidence="3 4">F117</strain>
    </source>
</reference>
<dbReference type="InterPro" id="IPR003423">
    <property type="entry name" value="OMP_efflux"/>
</dbReference>
<feature type="signal peptide" evidence="2">
    <location>
        <begin position="1"/>
        <end position="25"/>
    </location>
</feature>
<evidence type="ECO:0000313" key="4">
    <source>
        <dbReference type="Proteomes" id="UP001262582"/>
    </source>
</evidence>
<keyword evidence="2" id="KW-0449">Lipoprotein</keyword>
<name>A0ABU3D4E8_9FLAO</name>
<keyword evidence="2" id="KW-0472">Membrane</keyword>
<keyword evidence="2" id="KW-0732">Signal</keyword>
<comment type="subcellular location">
    <subcellularLocation>
        <location evidence="2">Cell membrane</location>
        <topology evidence="2">Lipid-anchor</topology>
    </subcellularLocation>
</comment>
<comment type="similarity">
    <text evidence="1 2">Belongs to the outer membrane factor (OMF) (TC 1.B.17) family.</text>
</comment>
<feature type="chain" id="PRO_5044999768" evidence="2">
    <location>
        <begin position="26"/>
        <end position="465"/>
    </location>
</feature>
<keyword evidence="2" id="KW-0812">Transmembrane</keyword>
<dbReference type="SUPFAM" id="SSF56954">
    <property type="entry name" value="Outer membrane efflux proteins (OEP)"/>
    <property type="match status" value="1"/>
</dbReference>
<proteinExistence type="inferred from homology"/>
<dbReference type="RefSeq" id="WP_311502750.1">
    <property type="nucleotide sequence ID" value="NZ_JAVRHK010000004.1"/>
</dbReference>
<evidence type="ECO:0000313" key="3">
    <source>
        <dbReference type="EMBL" id="MDT0676405.1"/>
    </source>
</evidence>
<dbReference type="EMBL" id="JAVRHK010000004">
    <property type="protein sequence ID" value="MDT0676405.1"/>
    <property type="molecule type" value="Genomic_DNA"/>
</dbReference>
<comment type="caution">
    <text evidence="3">The sequence shown here is derived from an EMBL/GenBank/DDBJ whole genome shotgun (WGS) entry which is preliminary data.</text>
</comment>
<sequence>MKRASISKFLLLPGLILSLGSCFVARDYEQPEIVEEEHYRTDTFSQDSLNMANVSWREIFTDPVLTEYIEEGLENNIDIRIAIQQILAAEAYVKQGKAAYFPTFNVNAQMTHQELSSNSQFGSLFSSINQYEVSGALSWEADIWGRITSAKRAFQAQYLQTIAAHKAVKTRLIANIASSYYQLLALDEQIRITEQTIETRENSLETTKALKEAGNVTEVGVKQTEAQLYTAQAILIDLQNQKRLLENSFSILLGEAPMQIERTDLSRQEITTELNIGVPAQLLRNRPDVIAAEYNLINAFQLTNVARADFYPSLTLSATGGFQSLDLQELFDPNSLFATIVGGLAQPIFNVRRIRTEYEVSQAEQEEARLNFRDTFLTATREVMDALYSYEAATESIEVRQNEYEAYQTATDYSEELLNNGLANYLEVLTARENALNSSLNLIDAKYNQLQSMVDLYQSLGGGWQ</sequence>
<organism evidence="3 4">
    <name type="scientific">Autumnicola musiva</name>
    <dbReference type="NCBI Taxonomy" id="3075589"/>
    <lineage>
        <taxon>Bacteria</taxon>
        <taxon>Pseudomonadati</taxon>
        <taxon>Bacteroidota</taxon>
        <taxon>Flavobacteriia</taxon>
        <taxon>Flavobacteriales</taxon>
        <taxon>Flavobacteriaceae</taxon>
        <taxon>Autumnicola</taxon>
    </lineage>
</organism>
<evidence type="ECO:0000256" key="1">
    <source>
        <dbReference type="ARBA" id="ARBA00007613"/>
    </source>
</evidence>
<gene>
    <name evidence="3" type="ORF">RM539_07405</name>
</gene>
<evidence type="ECO:0000256" key="2">
    <source>
        <dbReference type="RuleBase" id="RU362097"/>
    </source>
</evidence>
<keyword evidence="2" id="KW-0564">Palmitate</keyword>
<dbReference type="InterPro" id="IPR010131">
    <property type="entry name" value="MdtP/NodT-like"/>
</dbReference>
<dbReference type="Gene3D" id="2.20.200.10">
    <property type="entry name" value="Outer membrane efflux proteins (OEP)"/>
    <property type="match status" value="1"/>
</dbReference>
<keyword evidence="2" id="KW-1134">Transmembrane beta strand</keyword>
<dbReference type="PANTHER" id="PTHR30203:SF33">
    <property type="entry name" value="BLR4455 PROTEIN"/>
    <property type="match status" value="1"/>
</dbReference>
<accession>A0ABU3D4E8</accession>
<keyword evidence="4" id="KW-1185">Reference proteome</keyword>
<dbReference type="PROSITE" id="PS51257">
    <property type="entry name" value="PROKAR_LIPOPROTEIN"/>
    <property type="match status" value="1"/>
</dbReference>
<dbReference type="PANTHER" id="PTHR30203">
    <property type="entry name" value="OUTER MEMBRANE CATION EFFLUX PROTEIN"/>
    <property type="match status" value="1"/>
</dbReference>
<dbReference type="Proteomes" id="UP001262582">
    <property type="component" value="Unassembled WGS sequence"/>
</dbReference>
<dbReference type="Gene3D" id="1.20.1600.10">
    <property type="entry name" value="Outer membrane efflux proteins (OEP)"/>
    <property type="match status" value="1"/>
</dbReference>
<protein>
    <submittedName>
        <fullName evidence="3">TolC family protein</fullName>
    </submittedName>
</protein>